<dbReference type="EMBL" id="LWAF01000007">
    <property type="protein sequence ID" value="ODN30394.1"/>
    <property type="molecule type" value="Genomic_DNA"/>
</dbReference>
<accession>A0A1E3G289</accession>
<reference evidence="2" key="1">
    <citation type="submission" date="2016-04" db="EMBL/GenBank/DDBJ databases">
        <title>The genome sequence project of a novel Fervidobacterium isolate from a hot spring in Thailand.</title>
        <authorList>
            <person name="Gonzalez J.M."/>
            <person name="Cuecas A."/>
            <person name="Kanoksilapatham W."/>
        </authorList>
    </citation>
    <scope>NUCLEOTIDE SEQUENCE [LARGE SCALE GENOMIC DNA]</scope>
    <source>
        <strain evidence="2">FC2004</strain>
    </source>
</reference>
<gene>
    <name evidence="1" type="ORF">A4H02_05985</name>
</gene>
<name>A0A1E3G289_9BACT</name>
<sequence>MSEKMYSYVKYEHELETEYREKLAEAKRKSDVREIFAEYVVRLIQKINPDVPMRLVEDIRFDEKEFSYHFNGDLAKIVEEIGKNSDLMAIINRLYETAMHRYKKIEHDENTNYFRIAPETKKD</sequence>
<evidence type="ECO:0000313" key="1">
    <source>
        <dbReference type="EMBL" id="ODN30394.1"/>
    </source>
</evidence>
<dbReference type="AlphaFoldDB" id="A0A1E3G289"/>
<organism evidence="1 2">
    <name type="scientific">Fervidobacterium thailandense</name>
    <dbReference type="NCBI Taxonomy" id="1008305"/>
    <lineage>
        <taxon>Bacteria</taxon>
        <taxon>Thermotogati</taxon>
        <taxon>Thermotogota</taxon>
        <taxon>Thermotogae</taxon>
        <taxon>Thermotogales</taxon>
        <taxon>Fervidobacteriaceae</taxon>
        <taxon>Fervidobacterium</taxon>
    </lineage>
</organism>
<evidence type="ECO:0000313" key="2">
    <source>
        <dbReference type="Proteomes" id="UP000094570"/>
    </source>
</evidence>
<proteinExistence type="predicted"/>
<dbReference type="Proteomes" id="UP000094570">
    <property type="component" value="Unassembled WGS sequence"/>
</dbReference>
<protein>
    <submittedName>
        <fullName evidence="1">Uncharacterized protein</fullName>
    </submittedName>
</protein>
<dbReference type="RefSeq" id="WP_069293261.1">
    <property type="nucleotide sequence ID" value="NZ_CP140110.1"/>
</dbReference>
<keyword evidence="2" id="KW-1185">Reference proteome</keyword>
<comment type="caution">
    <text evidence="1">The sequence shown here is derived from an EMBL/GenBank/DDBJ whole genome shotgun (WGS) entry which is preliminary data.</text>
</comment>
<dbReference type="OrthoDB" id="37506at2"/>